<dbReference type="EMBL" id="QJVD01000004">
    <property type="protein sequence ID" value="PYI68667.1"/>
    <property type="molecule type" value="Genomic_DNA"/>
</dbReference>
<dbReference type="AlphaFoldDB" id="A0A2V5LXW4"/>
<dbReference type="PANTHER" id="PTHR43877:SF2">
    <property type="entry name" value="AMINOALKYLPHOSPHONATE N-ACETYLTRANSFERASE-RELATED"/>
    <property type="match status" value="1"/>
</dbReference>
<keyword evidence="1 4" id="KW-0808">Transferase</keyword>
<keyword evidence="2" id="KW-0012">Acyltransferase</keyword>
<dbReference type="Gene3D" id="3.40.630.30">
    <property type="match status" value="1"/>
</dbReference>
<feature type="domain" description="N-acetyltransferase" evidence="3">
    <location>
        <begin position="18"/>
        <end position="167"/>
    </location>
</feature>
<evidence type="ECO:0000313" key="4">
    <source>
        <dbReference type="EMBL" id="PYI68667.1"/>
    </source>
</evidence>
<sequence length="167" mass="17964">MRPPQETLVTLSVGGSDFRLRRAAESDVAGIVDLIARDQLRAAGESFAPERRAPYLAAFYAIDADPAQLLCVADDSEGAVVATMQLTFIPGLARSGALRLQIEAVRVDGALRGNGLGSAMMGWAVDEGRRRGAALVQLTSDVSRKDAHRFYERLGFVSSHVGFKLVF</sequence>
<comment type="caution">
    <text evidence="4">The sequence shown here is derived from an EMBL/GenBank/DDBJ whole genome shotgun (WGS) entry which is preliminary data.</text>
</comment>
<dbReference type="PROSITE" id="PS51186">
    <property type="entry name" value="GNAT"/>
    <property type="match status" value="1"/>
</dbReference>
<evidence type="ECO:0000256" key="2">
    <source>
        <dbReference type="ARBA" id="ARBA00023315"/>
    </source>
</evidence>
<dbReference type="RefSeq" id="WP_110499919.1">
    <property type="nucleotide sequence ID" value="NZ_QJVD01000004.1"/>
</dbReference>
<dbReference type="OrthoDB" id="9789603at2"/>
<dbReference type="Proteomes" id="UP000247832">
    <property type="component" value="Unassembled WGS sequence"/>
</dbReference>
<gene>
    <name evidence="4" type="ORF">CVV68_05010</name>
</gene>
<dbReference type="CDD" id="cd04301">
    <property type="entry name" value="NAT_SF"/>
    <property type="match status" value="1"/>
</dbReference>
<accession>A0A2V5LXW4</accession>
<protein>
    <submittedName>
        <fullName evidence="4">GNAT family N-acetyltransferase</fullName>
    </submittedName>
</protein>
<dbReference type="InterPro" id="IPR000182">
    <property type="entry name" value="GNAT_dom"/>
</dbReference>
<evidence type="ECO:0000313" key="5">
    <source>
        <dbReference type="Proteomes" id="UP000247832"/>
    </source>
</evidence>
<dbReference type="GO" id="GO:0016747">
    <property type="term" value="F:acyltransferase activity, transferring groups other than amino-acyl groups"/>
    <property type="evidence" value="ECO:0007669"/>
    <property type="project" value="InterPro"/>
</dbReference>
<dbReference type="InterPro" id="IPR050832">
    <property type="entry name" value="Bact_Acetyltransf"/>
</dbReference>
<dbReference type="Pfam" id="PF00583">
    <property type="entry name" value="Acetyltransf_1"/>
    <property type="match status" value="1"/>
</dbReference>
<dbReference type="InterPro" id="IPR016181">
    <property type="entry name" value="Acyl_CoA_acyltransferase"/>
</dbReference>
<keyword evidence="5" id="KW-1185">Reference proteome</keyword>
<reference evidence="4 5" key="1">
    <citation type="submission" date="2018-05" db="EMBL/GenBank/DDBJ databases">
        <title>Genetic diversity of glacier-inhabiting Cryobacterium bacteria in China and description of Cryobacterium mengkeensis sp. nov. and Arthrobacter glacialis sp. nov.</title>
        <authorList>
            <person name="Liu Q."/>
            <person name="Xin Y.-H."/>
        </authorList>
    </citation>
    <scope>NUCLEOTIDE SEQUENCE [LARGE SCALE GENOMIC DNA]</scope>
    <source>
        <strain evidence="4 5">LI2</strain>
    </source>
</reference>
<evidence type="ECO:0000256" key="1">
    <source>
        <dbReference type="ARBA" id="ARBA00022679"/>
    </source>
</evidence>
<organism evidence="4 5">
    <name type="scientific">Arthrobacter livingstonensis</name>
    <dbReference type="NCBI Taxonomy" id="670078"/>
    <lineage>
        <taxon>Bacteria</taxon>
        <taxon>Bacillati</taxon>
        <taxon>Actinomycetota</taxon>
        <taxon>Actinomycetes</taxon>
        <taxon>Micrococcales</taxon>
        <taxon>Micrococcaceae</taxon>
        <taxon>Arthrobacter</taxon>
    </lineage>
</organism>
<dbReference type="PANTHER" id="PTHR43877">
    <property type="entry name" value="AMINOALKYLPHOSPHONATE N-ACETYLTRANSFERASE-RELATED-RELATED"/>
    <property type="match status" value="1"/>
</dbReference>
<proteinExistence type="predicted"/>
<dbReference type="SUPFAM" id="SSF55729">
    <property type="entry name" value="Acyl-CoA N-acyltransferases (Nat)"/>
    <property type="match status" value="1"/>
</dbReference>
<name>A0A2V5LXW4_9MICC</name>
<evidence type="ECO:0000259" key="3">
    <source>
        <dbReference type="PROSITE" id="PS51186"/>
    </source>
</evidence>